<dbReference type="InParanoid" id="A7SSI5"/>
<dbReference type="Proteomes" id="UP000001593">
    <property type="component" value="Unassembled WGS sequence"/>
</dbReference>
<dbReference type="GO" id="GO:0016757">
    <property type="term" value="F:glycosyltransferase activity"/>
    <property type="evidence" value="ECO:0000318"/>
    <property type="project" value="GO_Central"/>
</dbReference>
<keyword evidence="3 10" id="KW-0328">Glycosyltransferase</keyword>
<dbReference type="PANTHER" id="PTHR11214:SF376">
    <property type="entry name" value="HEXOSYLTRANSFERASE"/>
    <property type="match status" value="1"/>
</dbReference>
<dbReference type="OMA" id="ENATINM"/>
<evidence type="ECO:0000313" key="12">
    <source>
        <dbReference type="Proteomes" id="UP000001593"/>
    </source>
</evidence>
<dbReference type="EC" id="2.4.1.-" evidence="10"/>
<dbReference type="InterPro" id="IPR002659">
    <property type="entry name" value="Glyco_trans_31"/>
</dbReference>
<feature type="non-terminal residue" evidence="11">
    <location>
        <position position="214"/>
    </location>
</feature>
<dbReference type="FunFam" id="3.90.550.50:FF:000089">
    <property type="entry name" value="Hexosyltransferase"/>
    <property type="match status" value="1"/>
</dbReference>
<evidence type="ECO:0000313" key="11">
    <source>
        <dbReference type="EMBL" id="EDO33326.1"/>
    </source>
</evidence>
<dbReference type="AlphaFoldDB" id="A7SSI5"/>
<dbReference type="FunCoup" id="A7SSI5">
    <property type="interactions" value="245"/>
</dbReference>
<evidence type="ECO:0000256" key="2">
    <source>
        <dbReference type="ARBA" id="ARBA00008661"/>
    </source>
</evidence>
<proteinExistence type="inferred from homology"/>
<dbReference type="eggNOG" id="KOG2287">
    <property type="taxonomic scope" value="Eukaryota"/>
</dbReference>
<dbReference type="PhylomeDB" id="A7SSI5"/>
<keyword evidence="7" id="KW-1133">Transmembrane helix</keyword>
<dbReference type="EMBL" id="DS469777">
    <property type="protein sequence ID" value="EDO33326.1"/>
    <property type="molecule type" value="Genomic_DNA"/>
</dbReference>
<evidence type="ECO:0000256" key="3">
    <source>
        <dbReference type="ARBA" id="ARBA00022676"/>
    </source>
</evidence>
<dbReference type="GO" id="GO:0006493">
    <property type="term" value="P:protein O-linked glycosylation"/>
    <property type="evidence" value="ECO:0000318"/>
    <property type="project" value="GO_Central"/>
</dbReference>
<evidence type="ECO:0000256" key="5">
    <source>
        <dbReference type="ARBA" id="ARBA00022692"/>
    </source>
</evidence>
<gene>
    <name evidence="11" type="ORF">NEMVEDRAFT_v1g129948</name>
</gene>
<keyword evidence="12" id="KW-1185">Reference proteome</keyword>
<keyword evidence="6" id="KW-0735">Signal-anchor</keyword>
<accession>A7SSI5</accession>
<sequence>MPLCTGNVFLLAAVHSCHESFSMREAIRLSWGNQENAINKGKWTWKTVFFLGQSSDDEKNQLLRLEAARYKDIVIGDFLDTYRNLTLKTILILRWAKKHCPQAQYILKTDHDCFVNVLPLMRLLRIRKPLYLGRIHWKNTPTRNKTSKFYVSKAEFSEPVYPPYAAGGGYVFKGSLLPSLLQASHEAAVFPMEDAYFGSLMKVIGVKAQSNKRF</sequence>
<name>A7SSI5_NEMVE</name>
<keyword evidence="9" id="KW-0472">Membrane</keyword>
<comment type="subcellular location">
    <subcellularLocation>
        <location evidence="1 10">Golgi apparatus membrane</location>
        <topology evidence="1 10">Single-pass type II membrane protein</topology>
    </subcellularLocation>
</comment>
<dbReference type="Pfam" id="PF01762">
    <property type="entry name" value="Galactosyl_T"/>
    <property type="match status" value="1"/>
</dbReference>
<organism evidence="11 12">
    <name type="scientific">Nematostella vectensis</name>
    <name type="common">Starlet sea anemone</name>
    <dbReference type="NCBI Taxonomy" id="45351"/>
    <lineage>
        <taxon>Eukaryota</taxon>
        <taxon>Metazoa</taxon>
        <taxon>Cnidaria</taxon>
        <taxon>Anthozoa</taxon>
        <taxon>Hexacorallia</taxon>
        <taxon>Actiniaria</taxon>
        <taxon>Edwardsiidae</taxon>
        <taxon>Nematostella</taxon>
    </lineage>
</organism>
<keyword evidence="5" id="KW-0812">Transmembrane</keyword>
<reference evidence="11 12" key="1">
    <citation type="journal article" date="2007" name="Science">
        <title>Sea anemone genome reveals ancestral eumetazoan gene repertoire and genomic organization.</title>
        <authorList>
            <person name="Putnam N.H."/>
            <person name="Srivastava M."/>
            <person name="Hellsten U."/>
            <person name="Dirks B."/>
            <person name="Chapman J."/>
            <person name="Salamov A."/>
            <person name="Terry A."/>
            <person name="Shapiro H."/>
            <person name="Lindquist E."/>
            <person name="Kapitonov V.V."/>
            <person name="Jurka J."/>
            <person name="Genikhovich G."/>
            <person name="Grigoriev I.V."/>
            <person name="Lucas S.M."/>
            <person name="Steele R.E."/>
            <person name="Finnerty J.R."/>
            <person name="Technau U."/>
            <person name="Martindale M.Q."/>
            <person name="Rokhsar D.S."/>
        </authorList>
    </citation>
    <scope>NUCLEOTIDE SEQUENCE [LARGE SCALE GENOMIC DNA]</scope>
    <source>
        <strain evidence="12">CH2 X CH6</strain>
    </source>
</reference>
<evidence type="ECO:0000256" key="10">
    <source>
        <dbReference type="RuleBase" id="RU363063"/>
    </source>
</evidence>
<keyword evidence="4" id="KW-0808">Transferase</keyword>
<evidence type="ECO:0000256" key="7">
    <source>
        <dbReference type="ARBA" id="ARBA00022989"/>
    </source>
</evidence>
<evidence type="ECO:0000256" key="4">
    <source>
        <dbReference type="ARBA" id="ARBA00022679"/>
    </source>
</evidence>
<comment type="similarity">
    <text evidence="2 10">Belongs to the glycosyltransferase 31 family.</text>
</comment>
<evidence type="ECO:0000256" key="9">
    <source>
        <dbReference type="ARBA" id="ARBA00023136"/>
    </source>
</evidence>
<dbReference type="HOGENOM" id="CLU_036849_6_2_1"/>
<evidence type="ECO:0000256" key="8">
    <source>
        <dbReference type="ARBA" id="ARBA00023034"/>
    </source>
</evidence>
<dbReference type="GO" id="GO:0000139">
    <property type="term" value="C:Golgi membrane"/>
    <property type="evidence" value="ECO:0000318"/>
    <property type="project" value="GO_Central"/>
</dbReference>
<evidence type="ECO:0000256" key="6">
    <source>
        <dbReference type="ARBA" id="ARBA00022968"/>
    </source>
</evidence>
<dbReference type="GO" id="GO:0016758">
    <property type="term" value="F:hexosyltransferase activity"/>
    <property type="evidence" value="ECO:0007669"/>
    <property type="project" value="InterPro"/>
</dbReference>
<dbReference type="Gene3D" id="3.90.550.50">
    <property type="match status" value="1"/>
</dbReference>
<evidence type="ECO:0000256" key="1">
    <source>
        <dbReference type="ARBA" id="ARBA00004323"/>
    </source>
</evidence>
<keyword evidence="8 10" id="KW-0333">Golgi apparatus</keyword>
<dbReference type="PANTHER" id="PTHR11214">
    <property type="entry name" value="BETA-1,3-N-ACETYLGLUCOSAMINYLTRANSFERASE"/>
    <property type="match status" value="1"/>
</dbReference>
<protein>
    <recommendedName>
        <fullName evidence="10">Hexosyltransferase</fullName>
        <ecNumber evidence="10">2.4.1.-</ecNumber>
    </recommendedName>
</protein>